<evidence type="ECO:0000256" key="9">
    <source>
        <dbReference type="ARBA" id="ARBA00023136"/>
    </source>
</evidence>
<evidence type="ECO:0000256" key="7">
    <source>
        <dbReference type="ARBA" id="ARBA00023065"/>
    </source>
</evidence>
<keyword evidence="15" id="KW-0675">Receptor</keyword>
<dbReference type="Pfam" id="PF00593">
    <property type="entry name" value="TonB_dep_Rec_b-barrel"/>
    <property type="match status" value="1"/>
</dbReference>
<dbReference type="Gene3D" id="2.40.170.20">
    <property type="entry name" value="TonB-dependent receptor, beta-barrel domain"/>
    <property type="match status" value="4"/>
</dbReference>
<keyword evidence="3 11" id="KW-1134">Transmembrane beta strand</keyword>
<organism evidence="15 16">
    <name type="scientific">SAR86 cluster bacterium</name>
    <dbReference type="NCBI Taxonomy" id="2030880"/>
    <lineage>
        <taxon>Bacteria</taxon>
        <taxon>Pseudomonadati</taxon>
        <taxon>Pseudomonadota</taxon>
        <taxon>Gammaproteobacteria</taxon>
        <taxon>SAR86 cluster</taxon>
    </lineage>
</organism>
<reference evidence="15" key="1">
    <citation type="submission" date="2020-05" db="EMBL/GenBank/DDBJ databases">
        <title>Sulfur intermediates as new biogeochemical hubs in an aquatic model microbial ecosystem.</title>
        <authorList>
            <person name="Vigneron A."/>
        </authorList>
    </citation>
    <scope>NUCLEOTIDE SEQUENCE</scope>
    <source>
        <strain evidence="15">Bin.250</strain>
    </source>
</reference>
<evidence type="ECO:0000256" key="4">
    <source>
        <dbReference type="ARBA" id="ARBA00022496"/>
    </source>
</evidence>
<evidence type="ECO:0000256" key="6">
    <source>
        <dbReference type="ARBA" id="ARBA00023004"/>
    </source>
</evidence>
<evidence type="ECO:0000256" key="3">
    <source>
        <dbReference type="ARBA" id="ARBA00022452"/>
    </source>
</evidence>
<dbReference type="EMBL" id="JABMOJ010000011">
    <property type="protein sequence ID" value="NQV63765.1"/>
    <property type="molecule type" value="Genomic_DNA"/>
</dbReference>
<keyword evidence="9 11" id="KW-0472">Membrane</keyword>
<evidence type="ECO:0000259" key="13">
    <source>
        <dbReference type="Pfam" id="PF00593"/>
    </source>
</evidence>
<evidence type="ECO:0000256" key="2">
    <source>
        <dbReference type="ARBA" id="ARBA00022448"/>
    </source>
</evidence>
<dbReference type="GO" id="GO:0009279">
    <property type="term" value="C:cell outer membrane"/>
    <property type="evidence" value="ECO:0007669"/>
    <property type="project" value="UniProtKB-SubCell"/>
</dbReference>
<keyword evidence="2 11" id="KW-0813">Transport</keyword>
<dbReference type="Pfam" id="PF07715">
    <property type="entry name" value="Plug"/>
    <property type="match status" value="1"/>
</dbReference>
<comment type="subcellular location">
    <subcellularLocation>
        <location evidence="1 11">Cell outer membrane</location>
        <topology evidence="1 11">Multi-pass membrane protein</topology>
    </subcellularLocation>
</comment>
<name>A0A973A761_9GAMM</name>
<evidence type="ECO:0000313" key="15">
    <source>
        <dbReference type="EMBL" id="NQV63765.1"/>
    </source>
</evidence>
<sequence length="1026" mass="111728">MASVMWVTGSAHAASGVIEEVVVTAQRIEESVQDVPIAVSAFSGQMMEDRQILSPSDLQFATPNVSFTATNFGGSSFSIRGIGRLVIAGSGENGVSIHQNQIAVPTSLTTVEFYDLERIEVLRGPQGTLFGRNATGGAVNMVTKMPEYDAVKGFIDGEYGDYSNQRLKGALNIPITDSFAVRVAGMVLSRDGYIENTAYGQQGSCVTPGTTLVDAYGSDPANAALPNKANILSGAVNPAVLSPCTIDNIDDDLDGRDIYTFRVTASWDITDEAKFWFQYSKFNEDDDKIRITNQVCSTNDLPTVGCEPDAFGFDTPHNGSTTGGLFGGLNEAVLLGTPNPYSGFVKNATGFRQQHTDFEPMYKYDEDLYTLGFSYDFEKLRFGILAGYSKQDYVARQDYLMDVGNVLFATTANPSGLWPTSETAGYYAGSDWTSPTCNWNDGTAGIFGGCVHDSDPTRVQAFDQSDSSSKYTTVEMKVESDLDGRFNFIAGVNYSEYEGYGDYYVNANTLDLVGLYGVPKLGFPPLYPTMYSSTSNPNGDGNHGDSFAYFGEVYFDVTDKIKLTVGLRRNDDHKEVSDSGVLYNALNLGIPDVDWLRSYLVYYGLPASNLDKLYSSAADITAAEATAPASAERLAIAQAVPLVPAFNEQRVLTGSPSATDFKSTTGRIGLDWQVNDDIMAYAFFTRGYKPGGFNPPQNATLATETVKYIFDSEKVDAFEIGMKNTLMDGTLVVNGAAFTYKYEGLQTTRIRNNNSINDNIDAKIQGLELEVFWLPEWAPAVSIDASYAYLDATVDGSVSLDPLNRTAGNPDYVTLKNIDPGSATGVNYIAKASDITDVIVQAAYNTACAANSDLNPNAGTTCPDVLPGTVYTDITGVDHIPTYMSRNFLVGAGVEVSDGLNTNLDGNQLPNAPKNNIHLGVAYTVPVDALQGSVIFRWDYSWRDDQYAREFNTVGDQIDAWDQHNASIIYESTDGHWQGRLWVRNVLNDDNVTGKYLTSDTSGFFRNYFLTEPRIYGASLRYSFGE</sequence>
<evidence type="ECO:0000256" key="5">
    <source>
        <dbReference type="ARBA" id="ARBA00022692"/>
    </source>
</evidence>
<dbReference type="InterPro" id="IPR012910">
    <property type="entry name" value="Plug_dom"/>
</dbReference>
<dbReference type="InterPro" id="IPR000531">
    <property type="entry name" value="Beta-barrel_TonB"/>
</dbReference>
<keyword evidence="10 11" id="KW-0998">Cell outer membrane</keyword>
<gene>
    <name evidence="15" type="ORF">HQ497_00245</name>
</gene>
<keyword evidence="7" id="KW-0406">Ion transport</keyword>
<dbReference type="AlphaFoldDB" id="A0A973A761"/>
<keyword evidence="6" id="KW-0408">Iron</keyword>
<evidence type="ECO:0000256" key="12">
    <source>
        <dbReference type="RuleBase" id="RU003357"/>
    </source>
</evidence>
<dbReference type="PANTHER" id="PTHR32552:SF81">
    <property type="entry name" value="TONB-DEPENDENT OUTER MEMBRANE RECEPTOR"/>
    <property type="match status" value="1"/>
</dbReference>
<evidence type="ECO:0000313" key="16">
    <source>
        <dbReference type="Proteomes" id="UP000754644"/>
    </source>
</evidence>
<protein>
    <submittedName>
        <fullName evidence="15">TonB-dependent receptor</fullName>
    </submittedName>
</protein>
<feature type="domain" description="TonB-dependent receptor-like beta-barrel" evidence="13">
    <location>
        <begin position="317"/>
        <end position="831"/>
    </location>
</feature>
<evidence type="ECO:0000256" key="11">
    <source>
        <dbReference type="PROSITE-ProRule" id="PRU01360"/>
    </source>
</evidence>
<keyword evidence="4" id="KW-0410">Iron transport</keyword>
<dbReference type="InterPro" id="IPR039426">
    <property type="entry name" value="TonB-dep_rcpt-like"/>
</dbReference>
<dbReference type="Proteomes" id="UP000754644">
    <property type="component" value="Unassembled WGS sequence"/>
</dbReference>
<accession>A0A973A761</accession>
<evidence type="ECO:0000259" key="14">
    <source>
        <dbReference type="Pfam" id="PF07715"/>
    </source>
</evidence>
<keyword evidence="5 11" id="KW-0812">Transmembrane</keyword>
<feature type="domain" description="TonB-dependent receptor plug" evidence="14">
    <location>
        <begin position="32"/>
        <end position="138"/>
    </location>
</feature>
<evidence type="ECO:0000256" key="1">
    <source>
        <dbReference type="ARBA" id="ARBA00004571"/>
    </source>
</evidence>
<evidence type="ECO:0000256" key="8">
    <source>
        <dbReference type="ARBA" id="ARBA00023077"/>
    </source>
</evidence>
<evidence type="ECO:0000256" key="10">
    <source>
        <dbReference type="ARBA" id="ARBA00023237"/>
    </source>
</evidence>
<dbReference type="PANTHER" id="PTHR32552">
    <property type="entry name" value="FERRICHROME IRON RECEPTOR-RELATED"/>
    <property type="match status" value="1"/>
</dbReference>
<dbReference type="GO" id="GO:0006826">
    <property type="term" value="P:iron ion transport"/>
    <property type="evidence" value="ECO:0007669"/>
    <property type="project" value="UniProtKB-KW"/>
</dbReference>
<proteinExistence type="inferred from homology"/>
<comment type="caution">
    <text evidence="15">The sequence shown here is derived from an EMBL/GenBank/DDBJ whole genome shotgun (WGS) entry which is preliminary data.</text>
</comment>
<comment type="similarity">
    <text evidence="11 12">Belongs to the TonB-dependent receptor family.</text>
</comment>
<dbReference type="SUPFAM" id="SSF56935">
    <property type="entry name" value="Porins"/>
    <property type="match status" value="1"/>
</dbReference>
<dbReference type="PROSITE" id="PS52016">
    <property type="entry name" value="TONB_DEPENDENT_REC_3"/>
    <property type="match status" value="1"/>
</dbReference>
<keyword evidence="8 12" id="KW-0798">TonB box</keyword>
<dbReference type="InterPro" id="IPR036942">
    <property type="entry name" value="Beta-barrel_TonB_sf"/>
</dbReference>